<evidence type="ECO:0000313" key="4">
    <source>
        <dbReference type="Proteomes" id="UP000274756"/>
    </source>
</evidence>
<dbReference type="WBParaSite" id="DME_0000249801-mRNA-1">
    <property type="protein sequence ID" value="DME_0000249801-mRNA-1"/>
    <property type="gene ID" value="DME_0000249801"/>
</dbReference>
<name>A0A158Q3I7_DRAME</name>
<evidence type="ECO:0000256" key="1">
    <source>
        <dbReference type="SAM" id="Phobius"/>
    </source>
</evidence>
<keyword evidence="4" id="KW-1185">Reference proteome</keyword>
<keyword evidence="1" id="KW-0472">Membrane</keyword>
<feature type="transmembrane region" description="Helical" evidence="1">
    <location>
        <begin position="305"/>
        <end position="327"/>
    </location>
</feature>
<dbReference type="AlphaFoldDB" id="A0A158Q3I7"/>
<dbReference type="Proteomes" id="UP000038040">
    <property type="component" value="Unplaced"/>
</dbReference>
<keyword evidence="1" id="KW-0812">Transmembrane</keyword>
<accession>A0A158Q3I7</accession>
<organism evidence="3 5">
    <name type="scientific">Dracunculus medinensis</name>
    <name type="common">Guinea worm</name>
    <dbReference type="NCBI Taxonomy" id="318479"/>
    <lineage>
        <taxon>Eukaryota</taxon>
        <taxon>Metazoa</taxon>
        <taxon>Ecdysozoa</taxon>
        <taxon>Nematoda</taxon>
        <taxon>Chromadorea</taxon>
        <taxon>Rhabditida</taxon>
        <taxon>Spirurina</taxon>
        <taxon>Dracunculoidea</taxon>
        <taxon>Dracunculidae</taxon>
        <taxon>Dracunculus</taxon>
    </lineage>
</organism>
<protein>
    <submittedName>
        <fullName evidence="5">UAP56-interacting factor</fullName>
    </submittedName>
</protein>
<dbReference type="OrthoDB" id="5833948at2759"/>
<keyword evidence="1" id="KW-1133">Transmembrane helix</keyword>
<evidence type="ECO:0000313" key="5">
    <source>
        <dbReference type="WBParaSite" id="DME_0000249801-mRNA-1"/>
    </source>
</evidence>
<dbReference type="Proteomes" id="UP000274756">
    <property type="component" value="Unassembled WGS sequence"/>
</dbReference>
<gene>
    <name evidence="2" type="ORF">DME_LOCUS6858</name>
</gene>
<reference evidence="5" key="1">
    <citation type="submission" date="2016-04" db="UniProtKB">
        <authorList>
            <consortium name="WormBaseParasite"/>
        </authorList>
    </citation>
    <scope>IDENTIFICATION</scope>
</reference>
<reference evidence="2 4" key="2">
    <citation type="submission" date="2018-11" db="EMBL/GenBank/DDBJ databases">
        <authorList>
            <consortium name="Pathogen Informatics"/>
        </authorList>
    </citation>
    <scope>NUCLEOTIDE SEQUENCE [LARGE SCALE GENOMIC DNA]</scope>
</reference>
<dbReference type="EMBL" id="UYYG01001157">
    <property type="protein sequence ID" value="VDN56885.1"/>
    <property type="molecule type" value="Genomic_DNA"/>
</dbReference>
<evidence type="ECO:0000313" key="2">
    <source>
        <dbReference type="EMBL" id="VDN56885.1"/>
    </source>
</evidence>
<sequence>MTRLDGPTTKILINIWRFIDSHLLFRLWRREAGGRFSGGGVEWLSFTDLRFSFFLHLSCKNCLKTCVMFRYLCILCFLFQRFRGMDEKINMSLDEIIKKEKKFVGKKFLGKRRSLKRPRVTNNFGLKRRARKSSLANISNQNADKTGSATLRLVNRLVKNAIRSQANQTLISRAAQLQRRRIAVRRMAKRPAGGRRRFMARSSLPADRLRGVSQRSRIIFGRNVKGSGAASVRRLSGFRSDSVLRGRGTRLGHLVSDVSPVLNKIKYVPVDTVVKNQLPIQQRFTQRSVWNRIPQQQRVVIVDEVVLILFFVIFPFSNCICLFWFTWVQMTIWAERLIRPHGSIRTPPVRRQKFRSRKPVFERLQRDNRFRGSNPDAERMRNAFGIGNSRKFGIDESANSFLDRLHEDKQRAPNRRFNQIYVM</sequence>
<proteinExistence type="predicted"/>
<evidence type="ECO:0000313" key="3">
    <source>
        <dbReference type="Proteomes" id="UP000038040"/>
    </source>
</evidence>